<evidence type="ECO:0000256" key="1">
    <source>
        <dbReference type="SAM" id="MobiDB-lite"/>
    </source>
</evidence>
<proteinExistence type="predicted"/>
<accession>A0A5E4M1N6</accession>
<feature type="compositionally biased region" description="Acidic residues" evidence="1">
    <location>
        <begin position="194"/>
        <end position="239"/>
    </location>
</feature>
<feature type="compositionally biased region" description="Acidic residues" evidence="1">
    <location>
        <begin position="164"/>
        <end position="175"/>
    </location>
</feature>
<sequence>MGISLAFRFRETVNAVVSQRQSARTAMRGSKTVAILSFVAVALRTARAFRGEDDHDAKWVRMCTMTDKQNHRDGAQFNATMPCGVHVRPDPEPGSGGGALSLHETAPVDDSGKRGISTAADAVNGNRRQSSEDDEDTGMVRLETLQVDVAGRMTESVSHRGDGDGGDDAEDDADGDVTGPEIESVPGGDGTAATDEDDATVMVTDEDDGGDQNDVAVETDEDDGGDQNDVAVETDEDDGGDRKDVAVETDEDDSDRQDVAVQTTDKDDGTVVTEDHRQEYEDGGGSDDVTVIMEGDGGGEHEGLEYLRKQGKVARVLLTYLMSARNKLYSKIRYILNLLQNTFYKAKLERRRRRSSVERQMILNANKNQGNNIEKQSISPLMITDPLFERSLMTMSFLMFGVFVIQVVQKLMRIIQRSDEVSSMDSFMSRNLPMASSSIFNHG</sequence>
<dbReference type="EMBL" id="CABPRJ010000022">
    <property type="protein sequence ID" value="VVC25890.1"/>
    <property type="molecule type" value="Genomic_DNA"/>
</dbReference>
<protein>
    <submittedName>
        <fullName evidence="3">Uncharacterized protein</fullName>
    </submittedName>
</protein>
<dbReference type="Proteomes" id="UP000325440">
    <property type="component" value="Unassembled WGS sequence"/>
</dbReference>
<feature type="region of interest" description="Disordered" evidence="1">
    <location>
        <begin position="87"/>
        <end position="269"/>
    </location>
</feature>
<reference evidence="3 4" key="1">
    <citation type="submission" date="2019-08" db="EMBL/GenBank/DDBJ databases">
        <authorList>
            <person name="Alioto T."/>
            <person name="Alioto T."/>
            <person name="Gomez Garrido J."/>
        </authorList>
    </citation>
    <scope>NUCLEOTIDE SEQUENCE [LARGE SCALE GENOMIC DNA]</scope>
</reference>
<evidence type="ECO:0000256" key="2">
    <source>
        <dbReference type="SAM" id="Phobius"/>
    </source>
</evidence>
<keyword evidence="2" id="KW-0812">Transmembrane</keyword>
<dbReference type="AlphaFoldDB" id="A0A5E4M1N6"/>
<gene>
    <name evidence="3" type="ORF">CINCED_3A022412</name>
</gene>
<keyword evidence="2" id="KW-1133">Transmembrane helix</keyword>
<organism evidence="3 4">
    <name type="scientific">Cinara cedri</name>
    <dbReference type="NCBI Taxonomy" id="506608"/>
    <lineage>
        <taxon>Eukaryota</taxon>
        <taxon>Metazoa</taxon>
        <taxon>Ecdysozoa</taxon>
        <taxon>Arthropoda</taxon>
        <taxon>Hexapoda</taxon>
        <taxon>Insecta</taxon>
        <taxon>Pterygota</taxon>
        <taxon>Neoptera</taxon>
        <taxon>Paraneoptera</taxon>
        <taxon>Hemiptera</taxon>
        <taxon>Sternorrhyncha</taxon>
        <taxon>Aphidomorpha</taxon>
        <taxon>Aphidoidea</taxon>
        <taxon>Aphididae</taxon>
        <taxon>Lachninae</taxon>
        <taxon>Cinara</taxon>
    </lineage>
</organism>
<name>A0A5E4M1N6_9HEMI</name>
<dbReference type="OrthoDB" id="6603226at2759"/>
<evidence type="ECO:0000313" key="4">
    <source>
        <dbReference type="Proteomes" id="UP000325440"/>
    </source>
</evidence>
<keyword evidence="4" id="KW-1185">Reference proteome</keyword>
<feature type="transmembrane region" description="Helical" evidence="2">
    <location>
        <begin position="391"/>
        <end position="408"/>
    </location>
</feature>
<evidence type="ECO:0000313" key="3">
    <source>
        <dbReference type="EMBL" id="VVC25890.1"/>
    </source>
</evidence>
<keyword evidence="2" id="KW-0472">Membrane</keyword>